<feature type="signal peptide" evidence="10">
    <location>
        <begin position="1"/>
        <end position="27"/>
    </location>
</feature>
<name>A0AAN5AM23_9BACT</name>
<dbReference type="InterPro" id="IPR017853">
    <property type="entry name" value="GH"/>
</dbReference>
<feature type="domain" description="Fibronectin type III-like" evidence="11">
    <location>
        <begin position="696"/>
        <end position="765"/>
    </location>
</feature>
<dbReference type="SUPFAM" id="SSF52279">
    <property type="entry name" value="Beta-D-glucan exohydrolase, C-terminal domain"/>
    <property type="match status" value="1"/>
</dbReference>
<dbReference type="Gene3D" id="2.60.40.10">
    <property type="entry name" value="Immunoglobulins"/>
    <property type="match status" value="1"/>
</dbReference>
<accession>A0AAN5AM23</accession>
<evidence type="ECO:0000256" key="10">
    <source>
        <dbReference type="SAM" id="SignalP"/>
    </source>
</evidence>
<comment type="caution">
    <text evidence="12">The sequence shown here is derived from an EMBL/GenBank/DDBJ whole genome shotgun (WGS) entry which is preliminary data.</text>
</comment>
<dbReference type="AlphaFoldDB" id="A0AAN5AM23"/>
<gene>
    <name evidence="12" type="ORF">PEDI_20050</name>
</gene>
<dbReference type="Proteomes" id="UP001310022">
    <property type="component" value="Unassembled WGS sequence"/>
</dbReference>
<dbReference type="InterPro" id="IPR001764">
    <property type="entry name" value="Glyco_hydro_3_N"/>
</dbReference>
<dbReference type="EC" id="3.2.1.21" evidence="4"/>
<dbReference type="Pfam" id="PF00933">
    <property type="entry name" value="Glyco_hydro_3"/>
    <property type="match status" value="1"/>
</dbReference>
<evidence type="ECO:0000313" key="13">
    <source>
        <dbReference type="Proteomes" id="UP001310022"/>
    </source>
</evidence>
<keyword evidence="5 10" id="KW-0732">Signal</keyword>
<dbReference type="InterPro" id="IPR051915">
    <property type="entry name" value="Cellulose_Degrad_GH3"/>
</dbReference>
<dbReference type="GO" id="GO:0008422">
    <property type="term" value="F:beta-glucosidase activity"/>
    <property type="evidence" value="ECO:0007669"/>
    <property type="project" value="UniProtKB-EC"/>
</dbReference>
<evidence type="ECO:0000256" key="1">
    <source>
        <dbReference type="ARBA" id="ARBA00000448"/>
    </source>
</evidence>
<feature type="chain" id="PRO_5042819863" description="Periplasmic beta-glucosidase" evidence="10">
    <location>
        <begin position="28"/>
        <end position="777"/>
    </location>
</feature>
<dbReference type="SMART" id="SM01217">
    <property type="entry name" value="Fn3_like"/>
    <property type="match status" value="1"/>
</dbReference>
<keyword evidence="13" id="KW-1185">Reference proteome</keyword>
<dbReference type="SUPFAM" id="SSF51445">
    <property type="entry name" value="(Trans)glycosidases"/>
    <property type="match status" value="1"/>
</dbReference>
<evidence type="ECO:0000256" key="4">
    <source>
        <dbReference type="ARBA" id="ARBA00012744"/>
    </source>
</evidence>
<dbReference type="PRINTS" id="PR00133">
    <property type="entry name" value="GLHYDRLASE3"/>
</dbReference>
<dbReference type="EMBL" id="BQKE01000001">
    <property type="protein sequence ID" value="GJM61453.1"/>
    <property type="molecule type" value="Genomic_DNA"/>
</dbReference>
<organism evidence="12 13">
    <name type="scientific">Persicobacter diffluens</name>
    <dbReference type="NCBI Taxonomy" id="981"/>
    <lineage>
        <taxon>Bacteria</taxon>
        <taxon>Pseudomonadati</taxon>
        <taxon>Bacteroidota</taxon>
        <taxon>Cytophagia</taxon>
        <taxon>Cytophagales</taxon>
        <taxon>Persicobacteraceae</taxon>
        <taxon>Persicobacter</taxon>
    </lineage>
</organism>
<dbReference type="Gene3D" id="3.20.20.300">
    <property type="entry name" value="Glycoside hydrolase, family 3, N-terminal domain"/>
    <property type="match status" value="1"/>
</dbReference>
<dbReference type="FunFam" id="3.40.50.1700:FF:000004">
    <property type="entry name" value="Periplasmic beta-glucosidase"/>
    <property type="match status" value="1"/>
</dbReference>
<evidence type="ECO:0000256" key="2">
    <source>
        <dbReference type="ARBA" id="ARBA00004418"/>
    </source>
</evidence>
<dbReference type="GO" id="GO:0009251">
    <property type="term" value="P:glucan catabolic process"/>
    <property type="evidence" value="ECO:0007669"/>
    <property type="project" value="TreeGrafter"/>
</dbReference>
<reference evidence="12 13" key="1">
    <citation type="submission" date="2021-12" db="EMBL/GenBank/DDBJ databases">
        <title>Genome sequencing of bacteria with rrn-lacking chromosome and rrn-plasmid.</title>
        <authorList>
            <person name="Anda M."/>
            <person name="Iwasaki W."/>
        </authorList>
    </citation>
    <scope>NUCLEOTIDE SEQUENCE [LARGE SCALE GENOMIC DNA]</scope>
    <source>
        <strain evidence="12 13">NBRC 15940</strain>
    </source>
</reference>
<protein>
    <recommendedName>
        <fullName evidence="9">Periplasmic beta-glucosidase</fullName>
        <ecNumber evidence="4">3.2.1.21</ecNumber>
    </recommendedName>
</protein>
<keyword evidence="6" id="KW-0574">Periplasm</keyword>
<comment type="catalytic activity">
    <reaction evidence="1">
        <text>Hydrolysis of terminal, non-reducing beta-D-glucosyl residues with release of beta-D-glucose.</text>
        <dbReference type="EC" id="3.2.1.21"/>
    </reaction>
</comment>
<dbReference type="FunFam" id="3.20.20.300:FF:000005">
    <property type="entry name" value="Periplasmic beta-glucosidase"/>
    <property type="match status" value="1"/>
</dbReference>
<dbReference type="PANTHER" id="PTHR30620:SF16">
    <property type="entry name" value="LYSOSOMAL BETA GLUCOSIDASE"/>
    <property type="match status" value="1"/>
</dbReference>
<evidence type="ECO:0000256" key="6">
    <source>
        <dbReference type="ARBA" id="ARBA00022764"/>
    </source>
</evidence>
<proteinExistence type="inferred from homology"/>
<dbReference type="Pfam" id="PF14310">
    <property type="entry name" value="Fn3-like"/>
    <property type="match status" value="1"/>
</dbReference>
<dbReference type="Gene3D" id="3.40.50.1700">
    <property type="entry name" value="Glycoside hydrolase family 3 C-terminal domain"/>
    <property type="match status" value="1"/>
</dbReference>
<dbReference type="InterPro" id="IPR013783">
    <property type="entry name" value="Ig-like_fold"/>
</dbReference>
<evidence type="ECO:0000256" key="3">
    <source>
        <dbReference type="ARBA" id="ARBA00005336"/>
    </source>
</evidence>
<dbReference type="FunFam" id="2.60.40.10:FF:000495">
    <property type="entry name" value="Periplasmic beta-glucosidase"/>
    <property type="match status" value="1"/>
</dbReference>
<dbReference type="InterPro" id="IPR036881">
    <property type="entry name" value="Glyco_hydro_3_C_sf"/>
</dbReference>
<evidence type="ECO:0000256" key="5">
    <source>
        <dbReference type="ARBA" id="ARBA00022729"/>
    </source>
</evidence>
<sequence>MSLMKFINWKKSAILIGAVVSASFVQAADTDKIPGWKSYSGDEQVEFKVDSLLSMMTLDEKIGQMNQYSANFAPTGEVADNQSGLYLKKGMIGSTFNAFGAENVRMLQEQNMKYSRLKIPMLFAADVIHGLETTFPIPLAEACSWNLDLMERTARAAAEEATASGVAWNFAPMIDMSFDPRWGRVMEGAGEDVFLGTEVARARVKGFQGIENPSDLSQNNTLIATAKHFVGYGAAQAGRDYNSTDISEQQLHETYFPPFQAAIEEGVGSFMTSFNDLNGVPATANKYLYKNILRDSWNFNGLVVTDYTAILELIAHGYAQDLKHGAQLALEAGIDMDMISEAFVAHLKALVEEGKISEGQIDVAVARILEMKFLLGLFDDPYRYCDAMREQEVLMNDKFVDLALEAAQESMVLLKNDHNVLPLKKEEAKKVALIGPFINERESLNGEWAIKGDRSKSVTVKEGLDAKYKKSKVKFTYAKGTDLPLIDPVTQKVAVAEPSEEGFAAAVEAAEKSDVVLVAMGENYHWSGEAASRSDITLPGNQRALLKALKKTGKPIVLVLFNGRPLDLSWEAENVDAIVEAWYPGLMAGNAVADIISGDYNPSAKLVMTFPRNVGQVPIFYNQKNTGRPFNDQAPADYRSNYIDVANTPLYAFGHGLSYTNFEYSNLQLSESAFSKGGSIEASIDITNTGDMDGEEIVQLYIHDKVASVTRPVKELKAFEKIALKKGERRQVKFTIDEEMIAFIGLDKEKIVEAGEFELWISKSSDDQSQYATFSFQ</sequence>
<dbReference type="InterPro" id="IPR002772">
    <property type="entry name" value="Glyco_hydro_3_C"/>
</dbReference>
<keyword evidence="8" id="KW-0326">Glycosidase</keyword>
<dbReference type="NCBIfam" id="NF011678">
    <property type="entry name" value="PRK15098.1"/>
    <property type="match status" value="1"/>
</dbReference>
<dbReference type="Pfam" id="PF01915">
    <property type="entry name" value="Glyco_hydro_3_C"/>
    <property type="match status" value="1"/>
</dbReference>
<dbReference type="PANTHER" id="PTHR30620">
    <property type="entry name" value="PERIPLASMIC BETA-GLUCOSIDASE-RELATED"/>
    <property type="match status" value="1"/>
</dbReference>
<evidence type="ECO:0000256" key="8">
    <source>
        <dbReference type="ARBA" id="ARBA00023295"/>
    </source>
</evidence>
<comment type="subcellular location">
    <subcellularLocation>
        <location evidence="2">Periplasm</location>
    </subcellularLocation>
</comment>
<evidence type="ECO:0000259" key="11">
    <source>
        <dbReference type="SMART" id="SM01217"/>
    </source>
</evidence>
<evidence type="ECO:0000256" key="9">
    <source>
        <dbReference type="ARBA" id="ARBA00067498"/>
    </source>
</evidence>
<comment type="similarity">
    <text evidence="3">Belongs to the glycosyl hydrolase 3 family.</text>
</comment>
<dbReference type="GO" id="GO:0042597">
    <property type="term" value="C:periplasmic space"/>
    <property type="evidence" value="ECO:0007669"/>
    <property type="project" value="UniProtKB-SubCell"/>
</dbReference>
<keyword evidence="7 12" id="KW-0378">Hydrolase</keyword>
<dbReference type="InterPro" id="IPR026891">
    <property type="entry name" value="Fn3-like"/>
</dbReference>
<dbReference type="InterPro" id="IPR036962">
    <property type="entry name" value="Glyco_hydro_3_N_sf"/>
</dbReference>
<evidence type="ECO:0000313" key="12">
    <source>
        <dbReference type="EMBL" id="GJM61453.1"/>
    </source>
</evidence>
<evidence type="ECO:0000256" key="7">
    <source>
        <dbReference type="ARBA" id="ARBA00022801"/>
    </source>
</evidence>